<dbReference type="Pfam" id="PF00583">
    <property type="entry name" value="Acetyltransf_1"/>
    <property type="match status" value="1"/>
</dbReference>
<dbReference type="InterPro" id="IPR016181">
    <property type="entry name" value="Acyl_CoA_acyltransferase"/>
</dbReference>
<dbReference type="AlphaFoldDB" id="A0A0D2JAM4"/>
<evidence type="ECO:0000256" key="1">
    <source>
        <dbReference type="ARBA" id="ARBA00022679"/>
    </source>
</evidence>
<dbReference type="InterPro" id="IPR051635">
    <property type="entry name" value="SNAT-like"/>
</dbReference>
<evidence type="ECO:0000313" key="5">
    <source>
        <dbReference type="Proteomes" id="UP000032233"/>
    </source>
</evidence>
<name>A0A0D2JAM4_9BACT</name>
<evidence type="ECO:0000259" key="3">
    <source>
        <dbReference type="PROSITE" id="PS51186"/>
    </source>
</evidence>
<protein>
    <submittedName>
        <fullName evidence="4">GNAT family acetyltransferase</fullName>
    </submittedName>
</protein>
<comment type="caution">
    <text evidence="4">The sequence shown here is derived from an EMBL/GenBank/DDBJ whole genome shotgun (WGS) entry which is preliminary data.</text>
</comment>
<dbReference type="InParanoid" id="A0A0D2JAM4"/>
<dbReference type="STRING" id="1429043.X474_05455"/>
<keyword evidence="5" id="KW-1185">Reference proteome</keyword>
<proteinExistence type="predicted"/>
<dbReference type="PANTHER" id="PTHR10908">
    <property type="entry name" value="SEROTONIN N-ACETYLTRANSFERASE"/>
    <property type="match status" value="1"/>
</dbReference>
<feature type="domain" description="N-acetyltransferase" evidence="3">
    <location>
        <begin position="4"/>
        <end position="162"/>
    </location>
</feature>
<organism evidence="4 5">
    <name type="scientific">Dethiosulfatarculus sandiegensis</name>
    <dbReference type="NCBI Taxonomy" id="1429043"/>
    <lineage>
        <taxon>Bacteria</taxon>
        <taxon>Pseudomonadati</taxon>
        <taxon>Thermodesulfobacteriota</taxon>
        <taxon>Desulfarculia</taxon>
        <taxon>Desulfarculales</taxon>
        <taxon>Desulfarculaceae</taxon>
        <taxon>Dethiosulfatarculus</taxon>
    </lineage>
</organism>
<dbReference type="SUPFAM" id="SSF55729">
    <property type="entry name" value="Acyl-CoA N-acyltransferases (Nat)"/>
    <property type="match status" value="1"/>
</dbReference>
<dbReference type="EMBL" id="AZAC01000004">
    <property type="protein sequence ID" value="KIX15179.1"/>
    <property type="molecule type" value="Genomic_DNA"/>
</dbReference>
<dbReference type="PANTHER" id="PTHR10908:SF0">
    <property type="entry name" value="SEROTONIN N-ACETYLTRANSFERASE"/>
    <property type="match status" value="1"/>
</dbReference>
<dbReference type="Proteomes" id="UP000032233">
    <property type="component" value="Unassembled WGS sequence"/>
</dbReference>
<dbReference type="PROSITE" id="PS51186">
    <property type="entry name" value="GNAT"/>
    <property type="match status" value="1"/>
</dbReference>
<keyword evidence="2" id="KW-0012">Acyltransferase</keyword>
<dbReference type="OrthoDB" id="9800962at2"/>
<accession>A0A0D2JAM4</accession>
<keyword evidence="1 4" id="KW-0808">Transferase</keyword>
<dbReference type="GO" id="GO:0008080">
    <property type="term" value="F:N-acetyltransferase activity"/>
    <property type="evidence" value="ECO:0007669"/>
    <property type="project" value="UniProtKB-ARBA"/>
</dbReference>
<dbReference type="CDD" id="cd04301">
    <property type="entry name" value="NAT_SF"/>
    <property type="match status" value="1"/>
</dbReference>
<reference evidence="4 5" key="1">
    <citation type="submission" date="2013-11" db="EMBL/GenBank/DDBJ databases">
        <title>Metagenomic analysis of a methanogenic consortium involved in long chain n-alkane degradation.</title>
        <authorList>
            <person name="Davidova I.A."/>
            <person name="Callaghan A.V."/>
            <person name="Wawrik B."/>
            <person name="Pruitt S."/>
            <person name="Marks C."/>
            <person name="Duncan K.E."/>
            <person name="Suflita J.M."/>
        </authorList>
    </citation>
    <scope>NUCLEOTIDE SEQUENCE [LARGE SCALE GENOMIC DNA]</scope>
    <source>
        <strain evidence="4 5">SPR</strain>
    </source>
</reference>
<dbReference type="InterPro" id="IPR000182">
    <property type="entry name" value="GNAT_dom"/>
</dbReference>
<sequence length="163" mass="18063">MPGIVIRQVEPIDLETCVKVEAKCFPPEEAASSQNIKKRITLYPEGFWVAQKQGKVVGFVNSGATNQDDISDEAFKALSGHNPLGKNIVIFSLAVAPEAQKQGIAHLLMHRFIDESKALRKKNILLLCKEHMISFYQKFGFSDAGESASNHGGAKWHEMLLKL</sequence>
<evidence type="ECO:0000313" key="4">
    <source>
        <dbReference type="EMBL" id="KIX15179.1"/>
    </source>
</evidence>
<dbReference type="Gene3D" id="3.40.630.30">
    <property type="match status" value="1"/>
</dbReference>
<evidence type="ECO:0000256" key="2">
    <source>
        <dbReference type="ARBA" id="ARBA00023315"/>
    </source>
</evidence>
<gene>
    <name evidence="4" type="ORF">X474_05455</name>
</gene>